<comment type="similarity">
    <text evidence="1">Belongs to the protein kinase superfamily. ADCK protein kinase family.</text>
</comment>
<evidence type="ECO:0000256" key="2">
    <source>
        <dbReference type="SAM" id="Phobius"/>
    </source>
</evidence>
<dbReference type="PANTHER" id="PTHR10566">
    <property type="entry name" value="CHAPERONE-ACTIVITY OF BC1 COMPLEX CABC1 -RELATED"/>
    <property type="match status" value="1"/>
</dbReference>
<evidence type="ECO:0000313" key="4">
    <source>
        <dbReference type="EMBL" id="WQD77870.1"/>
    </source>
</evidence>
<keyword evidence="5" id="KW-1185">Reference proteome</keyword>
<feature type="domain" description="ABC1 atypical kinase-like" evidence="3">
    <location>
        <begin position="94"/>
        <end position="340"/>
    </location>
</feature>
<dbReference type="InterPro" id="IPR050154">
    <property type="entry name" value="UbiB_kinase"/>
</dbReference>
<reference evidence="4 5" key="1">
    <citation type="submission" date="2023-12" db="EMBL/GenBank/DDBJ databases">
        <title>Genome sequencing and assembly of bacterial species from a model synthetic community.</title>
        <authorList>
            <person name="Hogle S.L."/>
        </authorList>
    </citation>
    <scope>NUCLEOTIDE SEQUENCE [LARGE SCALE GENOMIC DNA]</scope>
    <source>
        <strain evidence="4 5">HAMBI 2494</strain>
    </source>
</reference>
<name>A0ABZ0WKI6_9BURK</name>
<feature type="transmembrane region" description="Helical" evidence="2">
    <location>
        <begin position="497"/>
        <end position="519"/>
    </location>
</feature>
<dbReference type="EMBL" id="CP139965">
    <property type="protein sequence ID" value="WQD77870.1"/>
    <property type="molecule type" value="Genomic_DNA"/>
</dbReference>
<proteinExistence type="inferred from homology"/>
<dbReference type="Proteomes" id="UP001325479">
    <property type="component" value="Chromosome"/>
</dbReference>
<keyword evidence="2" id="KW-0472">Membrane</keyword>
<evidence type="ECO:0000259" key="3">
    <source>
        <dbReference type="Pfam" id="PF03109"/>
    </source>
</evidence>
<accession>A0ABZ0WKI6</accession>
<keyword evidence="2" id="KW-0812">Transmembrane</keyword>
<protein>
    <submittedName>
        <fullName evidence="4">AarF/UbiB family protein</fullName>
    </submittedName>
</protein>
<dbReference type="PANTHER" id="PTHR10566:SF113">
    <property type="entry name" value="PROTEIN ACTIVITY OF BC1 COMPLEX KINASE 7, CHLOROPLASTIC"/>
    <property type="match status" value="1"/>
</dbReference>
<evidence type="ECO:0000256" key="1">
    <source>
        <dbReference type="ARBA" id="ARBA00009670"/>
    </source>
</evidence>
<keyword evidence="2" id="KW-1133">Transmembrane helix</keyword>
<gene>
    <name evidence="4" type="ORF">U0042_28255</name>
</gene>
<dbReference type="SUPFAM" id="SSF56112">
    <property type="entry name" value="Protein kinase-like (PK-like)"/>
    <property type="match status" value="1"/>
</dbReference>
<dbReference type="RefSeq" id="WP_114815305.1">
    <property type="nucleotide sequence ID" value="NZ_CP139965.1"/>
</dbReference>
<sequence length="520" mass="57398">MRSLFRRFLLVLCALRYGARLLWRAAPEHHKLHWFVTLLSGMHEAGSAPPGLAAALPRLAPVAGAFAQALAAHPELAQSTLHDALDAVAHLEEPLPPAAAEAALHTAFGRPLADLFTSIDLTPVHTGFCEQTHIAQLAVPVNGHRTVAIKLLRAHEVEQVGDEAALLRGAAHWMERFFPAARRLDAQALADAFTQDIQRRFDLREQAASLSQTGRQFEGDTRLVVPDVIWELCTARTLVVQHVEAVPALDIATLHAHHVNVAEVAVHLIEVVTQQAFEHGFFHAALDARRVRVSVEPESRGRLVLAEFAVMSSLSSPERDFFVHGATALFEQDYGRLAQIHQAAGHVPAATRTEQLEAELRTRSEAHFAAAPEDRSAGAAFHHLLHAVQPFDGAVPARLVTAQRAFSQAETLARTLHPEIDSWNVARGVLADIARRDLGHRGWITRLSRELPHLAHMVPRMPQLLVRYLEHEHRADRHDARLRLAAEIRREHRRTRALLWACALCGGVLGASAIVLTVVR</sequence>
<dbReference type="InterPro" id="IPR004147">
    <property type="entry name" value="ABC1_dom"/>
</dbReference>
<organism evidence="4 5">
    <name type="scientific">Paraburkholderia kururiensis</name>
    <dbReference type="NCBI Taxonomy" id="984307"/>
    <lineage>
        <taxon>Bacteria</taxon>
        <taxon>Pseudomonadati</taxon>
        <taxon>Pseudomonadota</taxon>
        <taxon>Betaproteobacteria</taxon>
        <taxon>Burkholderiales</taxon>
        <taxon>Burkholderiaceae</taxon>
        <taxon>Paraburkholderia</taxon>
    </lineage>
</organism>
<dbReference type="InterPro" id="IPR011009">
    <property type="entry name" value="Kinase-like_dom_sf"/>
</dbReference>
<dbReference type="Pfam" id="PF03109">
    <property type="entry name" value="ABC1"/>
    <property type="match status" value="1"/>
</dbReference>
<evidence type="ECO:0000313" key="5">
    <source>
        <dbReference type="Proteomes" id="UP001325479"/>
    </source>
</evidence>